<evidence type="ECO:0000256" key="1">
    <source>
        <dbReference type="ARBA" id="ARBA00005964"/>
    </source>
</evidence>
<organism evidence="9">
    <name type="scientific">Plutella xylostella</name>
    <name type="common">Diamondback moth</name>
    <name type="synonym">Plutella maculipennis</name>
    <dbReference type="NCBI Taxonomy" id="51655"/>
    <lineage>
        <taxon>Eukaryota</taxon>
        <taxon>Metazoa</taxon>
        <taxon>Ecdysozoa</taxon>
        <taxon>Arthropoda</taxon>
        <taxon>Hexapoda</taxon>
        <taxon>Insecta</taxon>
        <taxon>Pterygota</taxon>
        <taxon>Neoptera</taxon>
        <taxon>Endopterygota</taxon>
        <taxon>Lepidoptera</taxon>
        <taxon>Glossata</taxon>
        <taxon>Ditrysia</taxon>
        <taxon>Yponomeutoidea</taxon>
        <taxon>Plutellidae</taxon>
        <taxon>Plutella</taxon>
    </lineage>
</organism>
<evidence type="ECO:0000256" key="2">
    <source>
        <dbReference type="ARBA" id="ARBA00022487"/>
    </source>
</evidence>
<evidence type="ECO:0000256" key="5">
    <source>
        <dbReference type="ARBA" id="ARBA00023180"/>
    </source>
</evidence>
<name>A0A1L8D6K4_PLUXY</name>
<evidence type="ECO:0000256" key="3">
    <source>
        <dbReference type="ARBA" id="ARBA00022801"/>
    </source>
</evidence>
<evidence type="ECO:0000256" key="6">
    <source>
        <dbReference type="RuleBase" id="RU361235"/>
    </source>
</evidence>
<keyword evidence="5" id="KW-0325">Glycoprotein</keyword>
<keyword evidence="7" id="KW-0732">Signal</keyword>
<keyword evidence="4" id="KW-1015">Disulfide bond</keyword>
<proteinExistence type="evidence at transcript level"/>
<dbReference type="InterPro" id="IPR029058">
    <property type="entry name" value="AB_hydrolase_fold"/>
</dbReference>
<dbReference type="EC" id="3.1.1.-" evidence="6"/>
<evidence type="ECO:0000256" key="4">
    <source>
        <dbReference type="ARBA" id="ARBA00023157"/>
    </source>
</evidence>
<dbReference type="AlphaFoldDB" id="A0A1L8D6K4"/>
<protein>
    <recommendedName>
        <fullName evidence="6">Carboxylic ester hydrolase</fullName>
        <ecNumber evidence="6">3.1.1.-</ecNumber>
    </recommendedName>
</protein>
<dbReference type="PROSITE" id="PS00122">
    <property type="entry name" value="CARBOXYLESTERASE_B_1"/>
    <property type="match status" value="1"/>
</dbReference>
<accession>A0A1L8D6K4</accession>
<evidence type="ECO:0000256" key="7">
    <source>
        <dbReference type="SAM" id="SignalP"/>
    </source>
</evidence>
<reference evidence="9" key="1">
    <citation type="submission" date="2016-08" db="EMBL/GenBank/DDBJ databases">
        <title>Transcriptome of the diamond-back moth (Plutella xylostella).</title>
        <authorList>
            <person name="He P."/>
        </authorList>
    </citation>
    <scope>NUCLEOTIDE SEQUENCE</scope>
    <source>
        <strain evidence="9">Lab strain</strain>
        <tissue evidence="9">Multi</tissue>
    </source>
</reference>
<dbReference type="GO" id="GO:0052689">
    <property type="term" value="F:carboxylic ester hydrolase activity"/>
    <property type="evidence" value="ECO:0007669"/>
    <property type="project" value="UniProtKB-KW"/>
</dbReference>
<dbReference type="Gene3D" id="3.40.50.1820">
    <property type="entry name" value="alpha/beta hydrolase"/>
    <property type="match status" value="1"/>
</dbReference>
<feature type="chain" id="PRO_5012046946" description="Carboxylic ester hydrolase" evidence="7">
    <location>
        <begin position="16"/>
        <end position="564"/>
    </location>
</feature>
<dbReference type="SUPFAM" id="SSF53474">
    <property type="entry name" value="alpha/beta-Hydrolases"/>
    <property type="match status" value="1"/>
</dbReference>
<dbReference type="Pfam" id="PF00135">
    <property type="entry name" value="COesterase"/>
    <property type="match status" value="1"/>
</dbReference>
<dbReference type="PANTHER" id="PTHR43142:SF1">
    <property type="entry name" value="CARBOXYLIC ESTER HYDROLASE"/>
    <property type="match status" value="1"/>
</dbReference>
<comment type="similarity">
    <text evidence="1 6">Belongs to the type-B carboxylesterase/lipase family.</text>
</comment>
<evidence type="ECO:0000259" key="8">
    <source>
        <dbReference type="Pfam" id="PF00135"/>
    </source>
</evidence>
<sequence>MLKQLILSTLALSWCVEPGAGPVRAPAGAVRGAVGGGGKYAQYTGIPYARVAQRFQPVPPWPGVLDAVDQHVRCPQRFPLGLVLGQEDCLTLNVFQPLAPAPRPRPVMVFIHGGGFREGSNTQFFYGPDYLIDKDVVVVTINYRVEILGFLCLGIKEAPGNMGLKDQVAALKWVKRNIEAFGGDPDNVTVFGESAGAAAVSYLMLSPMAEGLFHKAIMQSGTAITPWSFQYDPLETATSLAGHMGFHSEDPHKLYNFFMNKTVEELLKARVPREEGNLIMSETIFVPCVEKPIPGEEPFLTDYPYNIYEKGVHNDAPTMLGYNTAEGYMFLGKENDTTIAQLDLWKAMPRDLKFPTQAEKDAVADKARELYLGKEDVKITKKNLHKLVGFYGDPFFKYPVIATTEMMLKTSKSPVYNYRFAYDGWLNLAKFIFGYGSHPGVSHADDLFYLFKPKFPVPAFLESKIIDQVTTMWTNFAKFGQPIPSTSPLLPRPWPRTSPEHPEVFVIDREPASAPLVDSEATTFWRLTYSKYRRKGTYLLVKRRNPPCVPHYRRKVLNLNNTSR</sequence>
<dbReference type="PANTHER" id="PTHR43142">
    <property type="entry name" value="CARBOXYLIC ESTER HYDROLASE"/>
    <property type="match status" value="1"/>
</dbReference>
<dbReference type="InterPro" id="IPR019826">
    <property type="entry name" value="Carboxylesterase_B_AS"/>
</dbReference>
<dbReference type="PROSITE" id="PS00941">
    <property type="entry name" value="CARBOXYLESTERASE_B_2"/>
    <property type="match status" value="1"/>
</dbReference>
<keyword evidence="2" id="KW-0719">Serine esterase</keyword>
<dbReference type="InterPro" id="IPR002018">
    <property type="entry name" value="CarbesteraseB"/>
</dbReference>
<dbReference type="EMBL" id="GEYN01000040">
    <property type="protein sequence ID" value="JAV02089.1"/>
    <property type="molecule type" value="mRNA"/>
</dbReference>
<feature type="signal peptide" evidence="7">
    <location>
        <begin position="1"/>
        <end position="15"/>
    </location>
</feature>
<feature type="domain" description="Carboxylesterase type B" evidence="8">
    <location>
        <begin position="23"/>
        <end position="515"/>
    </location>
</feature>
<evidence type="ECO:0000313" key="9">
    <source>
        <dbReference type="EMBL" id="JAV02089.1"/>
    </source>
</evidence>
<keyword evidence="3 6" id="KW-0378">Hydrolase</keyword>
<dbReference type="InterPro" id="IPR019819">
    <property type="entry name" value="Carboxylesterase_B_CS"/>
</dbReference>